<accession>A0A2B4RJN7</accession>
<reference evidence="3" key="1">
    <citation type="journal article" date="2017" name="bioRxiv">
        <title>Comparative analysis of the genomes of Stylophora pistillata and Acropora digitifera provides evidence for extensive differences between species of corals.</title>
        <authorList>
            <person name="Voolstra C.R."/>
            <person name="Li Y."/>
            <person name="Liew Y.J."/>
            <person name="Baumgarten S."/>
            <person name="Zoccola D."/>
            <person name="Flot J.-F."/>
            <person name="Tambutte S."/>
            <person name="Allemand D."/>
            <person name="Aranda M."/>
        </authorList>
    </citation>
    <scope>NUCLEOTIDE SEQUENCE [LARGE SCALE GENOMIC DNA]</scope>
</reference>
<dbReference type="InterPro" id="IPR024079">
    <property type="entry name" value="MetalloPept_cat_dom_sf"/>
</dbReference>
<comment type="caution">
    <text evidence="2">The sequence shown here is derived from an EMBL/GenBank/DDBJ whole genome shotgun (WGS) entry which is preliminary data.</text>
</comment>
<sequence>MKGSVLLGIVRHESMDLTLFIRFGIFTLYCLGLTSAEAVFRDRQQEQLARRLQEYEVIVPEIISRTAHRNLKHAKRQFWREAIRRQRRSVDDEITVQLLVVVEREMISFHGNQSVEEYVLTVMNMVADLYRDPSIGTKINIEVSKLMLLYNMPVKKASQSPIMTTGRWKVSASGSSG</sequence>
<gene>
    <name evidence="2" type="primary">ADAMTS7</name>
    <name evidence="2" type="ORF">AWC38_SpisGene18292</name>
</gene>
<evidence type="ECO:0000313" key="2">
    <source>
        <dbReference type="EMBL" id="PFX17386.1"/>
    </source>
</evidence>
<dbReference type="GO" id="GO:0008237">
    <property type="term" value="F:metallopeptidase activity"/>
    <property type="evidence" value="ECO:0007669"/>
    <property type="project" value="InterPro"/>
</dbReference>
<evidence type="ECO:0000313" key="3">
    <source>
        <dbReference type="Proteomes" id="UP000225706"/>
    </source>
</evidence>
<protein>
    <submittedName>
        <fullName evidence="2">A disintegrin and metalloproteinase with thrombospondin motifs 7</fullName>
    </submittedName>
</protein>
<proteinExistence type="predicted"/>
<evidence type="ECO:0000256" key="1">
    <source>
        <dbReference type="SAM" id="Phobius"/>
    </source>
</evidence>
<dbReference type="AlphaFoldDB" id="A0A2B4RJN7"/>
<keyword evidence="3" id="KW-1185">Reference proteome</keyword>
<dbReference type="OrthoDB" id="5985446at2759"/>
<organism evidence="2 3">
    <name type="scientific">Stylophora pistillata</name>
    <name type="common">Smooth cauliflower coral</name>
    <dbReference type="NCBI Taxonomy" id="50429"/>
    <lineage>
        <taxon>Eukaryota</taxon>
        <taxon>Metazoa</taxon>
        <taxon>Cnidaria</taxon>
        <taxon>Anthozoa</taxon>
        <taxon>Hexacorallia</taxon>
        <taxon>Scleractinia</taxon>
        <taxon>Astrocoeniina</taxon>
        <taxon>Pocilloporidae</taxon>
        <taxon>Stylophora</taxon>
    </lineage>
</organism>
<keyword evidence="1" id="KW-0812">Transmembrane</keyword>
<dbReference type="Gene3D" id="3.40.390.10">
    <property type="entry name" value="Collagenase (Catalytic Domain)"/>
    <property type="match status" value="1"/>
</dbReference>
<keyword evidence="1" id="KW-1133">Transmembrane helix</keyword>
<keyword evidence="1" id="KW-0472">Membrane</keyword>
<keyword evidence="2" id="KW-0401">Integrin</keyword>
<dbReference type="GO" id="GO:0007229">
    <property type="term" value="P:integrin-mediated signaling pathway"/>
    <property type="evidence" value="ECO:0007669"/>
    <property type="project" value="UniProtKB-KW"/>
</dbReference>
<feature type="transmembrane region" description="Helical" evidence="1">
    <location>
        <begin position="20"/>
        <end position="40"/>
    </location>
</feature>
<name>A0A2B4RJN7_STYPI</name>
<dbReference type="EMBL" id="LSMT01000476">
    <property type="protein sequence ID" value="PFX17386.1"/>
    <property type="molecule type" value="Genomic_DNA"/>
</dbReference>
<dbReference type="Proteomes" id="UP000225706">
    <property type="component" value="Unassembled WGS sequence"/>
</dbReference>
<dbReference type="SUPFAM" id="SSF55486">
    <property type="entry name" value="Metalloproteases ('zincins'), catalytic domain"/>
    <property type="match status" value="1"/>
</dbReference>